<organism evidence="1 2">
    <name type="scientific">Dentiscutata heterogama</name>
    <dbReference type="NCBI Taxonomy" id="1316150"/>
    <lineage>
        <taxon>Eukaryota</taxon>
        <taxon>Fungi</taxon>
        <taxon>Fungi incertae sedis</taxon>
        <taxon>Mucoromycota</taxon>
        <taxon>Glomeromycotina</taxon>
        <taxon>Glomeromycetes</taxon>
        <taxon>Diversisporales</taxon>
        <taxon>Gigasporaceae</taxon>
        <taxon>Dentiscutata</taxon>
    </lineage>
</organism>
<name>A0ACA9NSD9_9GLOM</name>
<comment type="caution">
    <text evidence="1">The sequence shown here is derived from an EMBL/GenBank/DDBJ whole genome shotgun (WGS) entry which is preliminary data.</text>
</comment>
<dbReference type="EMBL" id="CAJVPU010018188">
    <property type="protein sequence ID" value="CAG8664397.1"/>
    <property type="molecule type" value="Genomic_DNA"/>
</dbReference>
<gene>
    <name evidence="1" type="ORF">DHETER_LOCUS9901</name>
</gene>
<reference evidence="1" key="1">
    <citation type="submission" date="2021-06" db="EMBL/GenBank/DDBJ databases">
        <authorList>
            <person name="Kallberg Y."/>
            <person name="Tangrot J."/>
            <person name="Rosling A."/>
        </authorList>
    </citation>
    <scope>NUCLEOTIDE SEQUENCE</scope>
    <source>
        <strain evidence="1">IL203A</strain>
    </source>
</reference>
<proteinExistence type="predicted"/>
<protein>
    <submittedName>
        <fullName evidence="1">15245_t:CDS:1</fullName>
    </submittedName>
</protein>
<dbReference type="Proteomes" id="UP000789702">
    <property type="component" value="Unassembled WGS sequence"/>
</dbReference>
<sequence>MASFSDPSSDLEMNEPNSSISEAEAEASASACPNPINNRKKRKNNGLVCGYGHRCISNRDVSENSNQIEFLPPVNTKNLIQKVRAAIYLSLDRLWELPNESSLIAMILDPRMKNFPFINGSECLVNENLEEPILTTDLADDAEDGSEKEAILHTTVQ</sequence>
<feature type="non-terminal residue" evidence="1">
    <location>
        <position position="157"/>
    </location>
</feature>
<evidence type="ECO:0000313" key="2">
    <source>
        <dbReference type="Proteomes" id="UP000789702"/>
    </source>
</evidence>
<evidence type="ECO:0000313" key="1">
    <source>
        <dbReference type="EMBL" id="CAG8664397.1"/>
    </source>
</evidence>
<keyword evidence="2" id="KW-1185">Reference proteome</keyword>
<accession>A0ACA9NSD9</accession>